<dbReference type="Pfam" id="PF00465">
    <property type="entry name" value="Fe-ADH"/>
    <property type="match status" value="1"/>
</dbReference>
<dbReference type="EMBL" id="JAWONS010000011">
    <property type="protein sequence ID" value="MDW2796075.1"/>
    <property type="molecule type" value="Genomic_DNA"/>
</dbReference>
<dbReference type="PANTHER" id="PTHR11496">
    <property type="entry name" value="ALCOHOL DEHYDROGENASE"/>
    <property type="match status" value="1"/>
</dbReference>
<gene>
    <name evidence="5" type="ORF">RZO55_00550</name>
</gene>
<keyword evidence="2" id="KW-0175">Coiled coil</keyword>
<evidence type="ECO:0000256" key="1">
    <source>
        <dbReference type="ARBA" id="ARBA00023002"/>
    </source>
</evidence>
<comment type="caution">
    <text evidence="5">The sequence shown here is derived from an EMBL/GenBank/DDBJ whole genome shotgun (WGS) entry which is preliminary data.</text>
</comment>
<dbReference type="InterPro" id="IPR039697">
    <property type="entry name" value="Alcohol_dehydrogenase_Fe"/>
</dbReference>
<sequence>MSYQIKIPSCVYGDEGSIENVKAIIKKEDSKKIIIFTDKEIREHGLLDILTKLLDENNTEYRVYDSLTPEPAYQDADRVIKEAEDYNGDLIIAIGGGSVMDVAKLCSVLKGASYSVKDLLDDPAQARKQLKTIMIPTTCGTGSEATCNAIVAIPEEQSKKGIVNDNMIPDYVILDANFIKKLPKPIVAATGVDALAHVVECYTSKKATPLSDTYALAGAKLIFQNIREAYENADNLEAKNRMLLGAFYGGAAITGSGTTAVHALSYPLGGKYHIAHGVSNAILFAHVMEFNKDACEDRLAKLYDAVFHGLPARTMSEKAQYIIDQIADIVKVTNIPTDLKEFGVKKEDLETLVEAGSKQQRLLINNRKELSHDDIRNIYLKVLK</sequence>
<dbReference type="PROSITE" id="PS00913">
    <property type="entry name" value="ADH_IRON_1"/>
    <property type="match status" value="1"/>
</dbReference>
<evidence type="ECO:0000256" key="2">
    <source>
        <dbReference type="SAM" id="Coils"/>
    </source>
</evidence>
<evidence type="ECO:0000259" key="4">
    <source>
        <dbReference type="Pfam" id="PF25137"/>
    </source>
</evidence>
<dbReference type="EC" id="1.1.1.-" evidence="5"/>
<evidence type="ECO:0000313" key="6">
    <source>
        <dbReference type="Proteomes" id="UP001276854"/>
    </source>
</evidence>
<proteinExistence type="predicted"/>
<feature type="domain" description="Alcohol dehydrogenase iron-type/glycerol dehydrogenase GldA" evidence="3">
    <location>
        <begin position="11"/>
        <end position="175"/>
    </location>
</feature>
<feature type="domain" description="Fe-containing alcohol dehydrogenase-like C-terminal" evidence="4">
    <location>
        <begin position="188"/>
        <end position="381"/>
    </location>
</feature>
<evidence type="ECO:0000313" key="5">
    <source>
        <dbReference type="EMBL" id="MDW2796075.1"/>
    </source>
</evidence>
<dbReference type="InterPro" id="IPR001670">
    <property type="entry name" value="ADH_Fe/GldA"/>
</dbReference>
<dbReference type="SUPFAM" id="SSF56796">
    <property type="entry name" value="Dehydroquinate synthase-like"/>
    <property type="match status" value="1"/>
</dbReference>
<protein>
    <submittedName>
        <fullName evidence="5">Iron-containing alcohol dehydrogenase</fullName>
        <ecNumber evidence="5">1.1.1.-</ecNumber>
    </submittedName>
</protein>
<dbReference type="Gene3D" id="1.20.1090.10">
    <property type="entry name" value="Dehydroquinate synthase-like - alpha domain"/>
    <property type="match status" value="1"/>
</dbReference>
<dbReference type="Proteomes" id="UP001276854">
    <property type="component" value="Unassembled WGS sequence"/>
</dbReference>
<keyword evidence="6" id="KW-1185">Reference proteome</keyword>
<dbReference type="RefSeq" id="WP_318062353.1">
    <property type="nucleotide sequence ID" value="NZ_JAWONS010000011.1"/>
</dbReference>
<dbReference type="Pfam" id="PF25137">
    <property type="entry name" value="ADH_Fe_C"/>
    <property type="match status" value="1"/>
</dbReference>
<reference evidence="5 6" key="1">
    <citation type="submission" date="2023-10" db="EMBL/GenBank/DDBJ databases">
        <title>A novel Glycoside Hydrolase 43-Like Enzyme from Clostrdium boliviensis is an Endo-xylanase, and a Candidate for Xylooligosaccharides Production from Different Xylan Substrates.</title>
        <authorList>
            <person name="Alvarez M.T."/>
            <person name="Rocabado-Villegas L.R."/>
            <person name="Salas-Veizaga D.M."/>
            <person name="Linares-Pasten J.A."/>
            <person name="Gudmundsdottir E.E."/>
            <person name="Hreggvidsson G.O."/>
            <person name="Adlercreutz P."/>
            <person name="Nordberg Karlsson E."/>
        </authorList>
    </citation>
    <scope>NUCLEOTIDE SEQUENCE [LARGE SCALE GENOMIC DNA]</scope>
    <source>
        <strain evidence="5 6">E-1</strain>
    </source>
</reference>
<evidence type="ECO:0000259" key="3">
    <source>
        <dbReference type="Pfam" id="PF00465"/>
    </source>
</evidence>
<dbReference type="CDD" id="cd08551">
    <property type="entry name" value="Fe-ADH"/>
    <property type="match status" value="1"/>
</dbReference>
<feature type="coiled-coil region" evidence="2">
    <location>
        <begin position="219"/>
        <end position="246"/>
    </location>
</feature>
<name>A0ABU4GEP2_9CLOT</name>
<dbReference type="PANTHER" id="PTHR11496:SF83">
    <property type="entry name" value="HYDROXYACID-OXOACID TRANSHYDROGENASE, MITOCHONDRIAL"/>
    <property type="match status" value="1"/>
</dbReference>
<dbReference type="GO" id="GO:0016491">
    <property type="term" value="F:oxidoreductase activity"/>
    <property type="evidence" value="ECO:0007669"/>
    <property type="project" value="UniProtKB-KW"/>
</dbReference>
<keyword evidence="1 5" id="KW-0560">Oxidoreductase</keyword>
<dbReference type="Gene3D" id="3.40.50.1970">
    <property type="match status" value="1"/>
</dbReference>
<accession>A0ABU4GEP2</accession>
<dbReference type="InterPro" id="IPR056798">
    <property type="entry name" value="ADH_Fe_C"/>
</dbReference>
<organism evidence="5 6">
    <name type="scientific">Clostridium boliviensis</name>
    <dbReference type="NCBI Taxonomy" id="318465"/>
    <lineage>
        <taxon>Bacteria</taxon>
        <taxon>Bacillati</taxon>
        <taxon>Bacillota</taxon>
        <taxon>Clostridia</taxon>
        <taxon>Eubacteriales</taxon>
        <taxon>Clostridiaceae</taxon>
        <taxon>Clostridium</taxon>
    </lineage>
</organism>
<dbReference type="InterPro" id="IPR018211">
    <property type="entry name" value="ADH_Fe_CS"/>
</dbReference>